<sequence length="365" mass="41246">MSGRGSPPPGSESTEKMDLSLQGDEEKRLNETTPLSDNTANVPPPEVTDEFLYDHLKEVLKIIDLKSKLIADWFRPAECLTNPELCQQYDQSYSQYQEQLNLKCKALGISHNKVPATIIDLKDRIEHLHLAKQMATTAPNTEQQRLTPPAPHKRSKEKRPLDAEGFRLPAKHLTRKITPTTPRTAKPTDLEMEKLRCANCDGNHAANWRQCPRFPKMKQNPQSSLLINQAIKNPSQKLTPKPSNVTRPRTQLHQSQRVPSYATMLVNKPQPMFTKQPLLQAPIATPAPPPIGERNANNSVLSPSALDLFRILSALAHDETLNFPILLKAIRSALPTLRTIDNDEEKSIVIFEHYHAQYYGQQIQH</sequence>
<name>A0AAV4T9D6_9ARAC</name>
<evidence type="ECO:0000256" key="1">
    <source>
        <dbReference type="SAM" id="MobiDB-lite"/>
    </source>
</evidence>
<dbReference type="Proteomes" id="UP001054837">
    <property type="component" value="Unassembled WGS sequence"/>
</dbReference>
<feature type="compositionally biased region" description="Polar residues" evidence="1">
    <location>
        <begin position="135"/>
        <end position="146"/>
    </location>
</feature>
<proteinExistence type="predicted"/>
<feature type="region of interest" description="Disordered" evidence="1">
    <location>
        <begin position="1"/>
        <end position="44"/>
    </location>
</feature>
<keyword evidence="3" id="KW-1185">Reference proteome</keyword>
<reference evidence="2 3" key="1">
    <citation type="submission" date="2021-06" db="EMBL/GenBank/DDBJ databases">
        <title>Caerostris darwini draft genome.</title>
        <authorList>
            <person name="Kono N."/>
            <person name="Arakawa K."/>
        </authorList>
    </citation>
    <scope>NUCLEOTIDE SEQUENCE [LARGE SCALE GENOMIC DNA]</scope>
</reference>
<feature type="region of interest" description="Disordered" evidence="1">
    <location>
        <begin position="135"/>
        <end position="163"/>
    </location>
</feature>
<evidence type="ECO:0000313" key="2">
    <source>
        <dbReference type="EMBL" id="GIY43283.1"/>
    </source>
</evidence>
<dbReference type="AlphaFoldDB" id="A0AAV4T9D6"/>
<organism evidence="2 3">
    <name type="scientific">Caerostris darwini</name>
    <dbReference type="NCBI Taxonomy" id="1538125"/>
    <lineage>
        <taxon>Eukaryota</taxon>
        <taxon>Metazoa</taxon>
        <taxon>Ecdysozoa</taxon>
        <taxon>Arthropoda</taxon>
        <taxon>Chelicerata</taxon>
        <taxon>Arachnida</taxon>
        <taxon>Araneae</taxon>
        <taxon>Araneomorphae</taxon>
        <taxon>Entelegynae</taxon>
        <taxon>Araneoidea</taxon>
        <taxon>Araneidae</taxon>
        <taxon>Caerostris</taxon>
    </lineage>
</organism>
<feature type="compositionally biased region" description="Pro residues" evidence="1">
    <location>
        <begin position="1"/>
        <end position="10"/>
    </location>
</feature>
<dbReference type="EMBL" id="BPLQ01009319">
    <property type="protein sequence ID" value="GIY43283.1"/>
    <property type="molecule type" value="Genomic_DNA"/>
</dbReference>
<comment type="caution">
    <text evidence="2">The sequence shown here is derived from an EMBL/GenBank/DDBJ whole genome shotgun (WGS) entry which is preliminary data.</text>
</comment>
<feature type="region of interest" description="Disordered" evidence="1">
    <location>
        <begin position="235"/>
        <end position="258"/>
    </location>
</feature>
<feature type="compositionally biased region" description="Basic and acidic residues" evidence="1">
    <location>
        <begin position="13"/>
        <end position="30"/>
    </location>
</feature>
<feature type="compositionally biased region" description="Polar residues" evidence="1">
    <location>
        <begin position="31"/>
        <end position="41"/>
    </location>
</feature>
<accession>A0AAV4T9D6</accession>
<gene>
    <name evidence="2" type="ORF">CDAR_257732</name>
</gene>
<evidence type="ECO:0000313" key="3">
    <source>
        <dbReference type="Proteomes" id="UP001054837"/>
    </source>
</evidence>
<protein>
    <submittedName>
        <fullName evidence="2">Uncharacterized protein</fullName>
    </submittedName>
</protein>